<proteinExistence type="predicted"/>
<comment type="caution">
    <text evidence="2">The sequence shown here is derived from an EMBL/GenBank/DDBJ whole genome shotgun (WGS) entry which is preliminary data.</text>
</comment>
<organism evidence="2">
    <name type="scientific">Menopon gallinae</name>
    <name type="common">poultry shaft louse</name>
    <dbReference type="NCBI Taxonomy" id="328185"/>
    <lineage>
        <taxon>Eukaryota</taxon>
        <taxon>Metazoa</taxon>
        <taxon>Ecdysozoa</taxon>
        <taxon>Arthropoda</taxon>
        <taxon>Hexapoda</taxon>
        <taxon>Insecta</taxon>
        <taxon>Pterygota</taxon>
        <taxon>Neoptera</taxon>
        <taxon>Paraneoptera</taxon>
        <taxon>Psocodea</taxon>
        <taxon>Troctomorpha</taxon>
        <taxon>Phthiraptera</taxon>
        <taxon>Amblycera</taxon>
        <taxon>Menoponidae</taxon>
        <taxon>Menopon</taxon>
    </lineage>
</organism>
<protein>
    <submittedName>
        <fullName evidence="2">Uncharacterized protein</fullName>
    </submittedName>
</protein>
<reference evidence="2" key="1">
    <citation type="journal article" date="2024" name="Gigascience">
        <title>Chromosome-level genome of the poultry shaft louse Menopon gallinae provides insight into the host-switching and adaptive evolution of parasitic lice.</title>
        <authorList>
            <person name="Xu Y."/>
            <person name="Ma L."/>
            <person name="Liu S."/>
            <person name="Liang Y."/>
            <person name="Liu Q."/>
            <person name="He Z."/>
            <person name="Tian L."/>
            <person name="Duan Y."/>
            <person name="Cai W."/>
            <person name="Li H."/>
            <person name="Song F."/>
        </authorList>
    </citation>
    <scope>NUCLEOTIDE SEQUENCE</scope>
    <source>
        <strain evidence="2">Cailab_2023a</strain>
    </source>
</reference>
<feature type="compositionally biased region" description="Pro residues" evidence="1">
    <location>
        <begin position="69"/>
        <end position="78"/>
    </location>
</feature>
<evidence type="ECO:0000256" key="1">
    <source>
        <dbReference type="SAM" id="MobiDB-lite"/>
    </source>
</evidence>
<feature type="compositionally biased region" description="Basic and acidic residues" evidence="1">
    <location>
        <begin position="10"/>
        <end position="30"/>
    </location>
</feature>
<feature type="compositionally biased region" description="Basic and acidic residues" evidence="1">
    <location>
        <begin position="38"/>
        <end position="59"/>
    </location>
</feature>
<dbReference type="AlphaFoldDB" id="A0AAW2HDI7"/>
<dbReference type="EMBL" id="JARGDH010000005">
    <property type="protein sequence ID" value="KAL0267875.1"/>
    <property type="molecule type" value="Genomic_DNA"/>
</dbReference>
<sequence>MQQESGGSEDAVKEDAEREGGVDGKVDAKCDGLLIMNDGDKKTPADDVEIERKNASKEGDSEDEECIPPALPPRPPPRSRQMPTCTCSCDFASGEEDFQQSFQNAYPLPLPEHNESIDAVDTRNLGPPE</sequence>
<evidence type="ECO:0000313" key="2">
    <source>
        <dbReference type="EMBL" id="KAL0267875.1"/>
    </source>
</evidence>
<name>A0AAW2HDI7_9NEOP</name>
<feature type="region of interest" description="Disordered" evidence="1">
    <location>
        <begin position="1"/>
        <end position="83"/>
    </location>
</feature>
<accession>A0AAW2HDI7</accession>
<feature type="region of interest" description="Disordered" evidence="1">
    <location>
        <begin position="100"/>
        <end position="129"/>
    </location>
</feature>
<gene>
    <name evidence="2" type="ORF">PYX00_010024</name>
</gene>